<protein>
    <recommendedName>
        <fullName evidence="2">High-affinity zinc uptake system protein ZnuA</fullName>
    </recommendedName>
</protein>
<dbReference type="SUPFAM" id="SSF53807">
    <property type="entry name" value="Helical backbone' metal receptor"/>
    <property type="match status" value="1"/>
</dbReference>
<comment type="caution">
    <text evidence="8">The sequence shown here is derived from an EMBL/GenBank/DDBJ whole genome shotgun (WGS) entry which is preliminary data.</text>
</comment>
<evidence type="ECO:0000313" key="9">
    <source>
        <dbReference type="Proteomes" id="UP001597186"/>
    </source>
</evidence>
<evidence type="ECO:0000313" key="8">
    <source>
        <dbReference type="EMBL" id="MFD1509249.1"/>
    </source>
</evidence>
<keyword evidence="5" id="KW-0406">Ion transport</keyword>
<dbReference type="InterPro" id="IPR050492">
    <property type="entry name" value="Bact_metal-bind_prot9"/>
</dbReference>
<feature type="region of interest" description="Disordered" evidence="6">
    <location>
        <begin position="115"/>
        <end position="179"/>
    </location>
</feature>
<keyword evidence="5" id="KW-0864">Zinc transport</keyword>
<dbReference type="Gene3D" id="3.40.50.1980">
    <property type="entry name" value="Nitrogenase molybdenum iron protein domain"/>
    <property type="match status" value="2"/>
</dbReference>
<reference evidence="9" key="1">
    <citation type="journal article" date="2019" name="Int. J. Syst. Evol. Microbiol.">
        <title>The Global Catalogue of Microorganisms (GCM) 10K type strain sequencing project: providing services to taxonomists for standard genome sequencing and annotation.</title>
        <authorList>
            <consortium name="The Broad Institute Genomics Platform"/>
            <consortium name="The Broad Institute Genome Sequencing Center for Infectious Disease"/>
            <person name="Wu L."/>
            <person name="Ma J."/>
        </authorList>
    </citation>
    <scope>NUCLEOTIDE SEQUENCE [LARGE SCALE GENOMIC DNA]</scope>
    <source>
        <strain evidence="9">CGMCC 1.12477</strain>
    </source>
</reference>
<keyword evidence="3" id="KW-0813">Transport</keyword>
<comment type="similarity">
    <text evidence="1">Belongs to the bacterial solute-binding protein 9 family.</text>
</comment>
<sequence length="353" mass="37583">MLRPALTALLLTSTAALADVPRVVTDIAPVHSLVAQVMGDLGQPDLLVRPGASPHGYSLRPTEARALDQADLVVIVGEGLTPWLMQPVQTLAGDAHLLELLGVEGATRLDRREGATFGRHSHGDGDDHGHDDHDHDHAEADGHDHDDHDHDHDKADDHGHDDHDHDHAKADAHDHDDHDHGAFDSHAWLDPRNGAVWLDAIAGELAELDPENADTYRANAETGKAQLATLEAEIAASLPENGTGFIVFHDAYQYFEARFGLAASGSISLSDATAPSAGRISELRDKIGDLGVTCVFTEPQFDPGIIAALGVDDLNTAVLDPLGTFAFEPGADLYPQTLRAMGVAFAECLAPQG</sequence>
<dbReference type="EMBL" id="JBHUDD010000047">
    <property type="protein sequence ID" value="MFD1509249.1"/>
    <property type="molecule type" value="Genomic_DNA"/>
</dbReference>
<evidence type="ECO:0000256" key="3">
    <source>
        <dbReference type="ARBA" id="ARBA00022448"/>
    </source>
</evidence>
<dbReference type="PANTHER" id="PTHR42953:SF3">
    <property type="entry name" value="HIGH-AFFINITY ZINC UPTAKE SYSTEM PROTEIN ZNUA"/>
    <property type="match status" value="1"/>
</dbReference>
<accession>A0ABW4EG93</accession>
<evidence type="ECO:0000256" key="4">
    <source>
        <dbReference type="ARBA" id="ARBA00022729"/>
    </source>
</evidence>
<keyword evidence="9" id="KW-1185">Reference proteome</keyword>
<evidence type="ECO:0000256" key="5">
    <source>
        <dbReference type="ARBA" id="ARBA00022906"/>
    </source>
</evidence>
<keyword evidence="4 7" id="KW-0732">Signal</keyword>
<feature type="chain" id="PRO_5045536642" description="High-affinity zinc uptake system protein ZnuA" evidence="7">
    <location>
        <begin position="19"/>
        <end position="353"/>
    </location>
</feature>
<evidence type="ECO:0000256" key="6">
    <source>
        <dbReference type="SAM" id="MobiDB-lite"/>
    </source>
</evidence>
<feature type="compositionally biased region" description="Basic and acidic residues" evidence="6">
    <location>
        <begin position="121"/>
        <end position="179"/>
    </location>
</feature>
<keyword evidence="5" id="KW-0862">Zinc</keyword>
<dbReference type="PANTHER" id="PTHR42953">
    <property type="entry name" value="HIGH-AFFINITY ZINC UPTAKE SYSTEM PROTEIN ZNUA-RELATED"/>
    <property type="match status" value="1"/>
</dbReference>
<evidence type="ECO:0000256" key="2">
    <source>
        <dbReference type="ARBA" id="ARBA00015915"/>
    </source>
</evidence>
<name>A0ABW4EG93_9RHOB</name>
<evidence type="ECO:0000256" key="7">
    <source>
        <dbReference type="SAM" id="SignalP"/>
    </source>
</evidence>
<organism evidence="8 9">
    <name type="scientific">Lacimonas salitolerans</name>
    <dbReference type="NCBI Taxonomy" id="1323750"/>
    <lineage>
        <taxon>Bacteria</taxon>
        <taxon>Pseudomonadati</taxon>
        <taxon>Pseudomonadota</taxon>
        <taxon>Alphaproteobacteria</taxon>
        <taxon>Rhodobacterales</taxon>
        <taxon>Paracoccaceae</taxon>
        <taxon>Lacimonas</taxon>
    </lineage>
</organism>
<gene>
    <name evidence="8" type="ORF">ACFTOW_07520</name>
</gene>
<dbReference type="RefSeq" id="WP_379914448.1">
    <property type="nucleotide sequence ID" value="NZ_JBHUDD010000047.1"/>
</dbReference>
<evidence type="ECO:0000256" key="1">
    <source>
        <dbReference type="ARBA" id="ARBA00011028"/>
    </source>
</evidence>
<feature type="signal peptide" evidence="7">
    <location>
        <begin position="1"/>
        <end position="18"/>
    </location>
</feature>
<dbReference type="Pfam" id="PF01297">
    <property type="entry name" value="ZnuA"/>
    <property type="match status" value="1"/>
</dbReference>
<proteinExistence type="inferred from homology"/>
<dbReference type="Proteomes" id="UP001597186">
    <property type="component" value="Unassembled WGS sequence"/>
</dbReference>
<dbReference type="InterPro" id="IPR006127">
    <property type="entry name" value="ZnuA-like"/>
</dbReference>